<reference evidence="1" key="2">
    <citation type="submission" date="2004-02" db="EMBL/GenBank/DDBJ databases">
        <authorList>
            <consortium name="Genoscope"/>
            <consortium name="Whitehead Institute Centre for Genome Research"/>
        </authorList>
    </citation>
    <scope>NUCLEOTIDE SEQUENCE</scope>
</reference>
<accession>Q4SRA6</accession>
<dbReference type="KEGG" id="tng:GSTEN00013999G001"/>
<gene>
    <name evidence="1" type="ORF">GSTENG00013999001</name>
</gene>
<organism evidence="1">
    <name type="scientific">Tetraodon nigroviridis</name>
    <name type="common">Spotted green pufferfish</name>
    <name type="synonym">Chelonodon nigroviridis</name>
    <dbReference type="NCBI Taxonomy" id="99883"/>
    <lineage>
        <taxon>Eukaryota</taxon>
        <taxon>Metazoa</taxon>
        <taxon>Chordata</taxon>
        <taxon>Craniata</taxon>
        <taxon>Vertebrata</taxon>
        <taxon>Euteleostomi</taxon>
        <taxon>Actinopterygii</taxon>
        <taxon>Neopterygii</taxon>
        <taxon>Teleostei</taxon>
        <taxon>Neoteleostei</taxon>
        <taxon>Acanthomorphata</taxon>
        <taxon>Eupercaria</taxon>
        <taxon>Tetraodontiformes</taxon>
        <taxon>Tetradontoidea</taxon>
        <taxon>Tetraodontidae</taxon>
        <taxon>Tetraodon</taxon>
    </lineage>
</organism>
<proteinExistence type="predicted"/>
<reference evidence="1" key="1">
    <citation type="journal article" date="2004" name="Nature">
        <title>Genome duplication in the teleost fish Tetraodon nigroviridis reveals the early vertebrate proto-karyotype.</title>
        <authorList>
            <person name="Jaillon O."/>
            <person name="Aury J.-M."/>
            <person name="Brunet F."/>
            <person name="Petit J.-L."/>
            <person name="Stange-Thomann N."/>
            <person name="Mauceli E."/>
            <person name="Bouneau L."/>
            <person name="Fischer C."/>
            <person name="Ozouf-Costaz C."/>
            <person name="Bernot A."/>
            <person name="Nicaud S."/>
            <person name="Jaffe D."/>
            <person name="Fisher S."/>
            <person name="Lutfalla G."/>
            <person name="Dossat C."/>
            <person name="Segurens B."/>
            <person name="Dasilva C."/>
            <person name="Salanoubat M."/>
            <person name="Levy M."/>
            <person name="Boudet N."/>
            <person name="Castellano S."/>
            <person name="Anthouard V."/>
            <person name="Jubin C."/>
            <person name="Castelli V."/>
            <person name="Katinka M."/>
            <person name="Vacherie B."/>
            <person name="Biemont C."/>
            <person name="Skalli Z."/>
            <person name="Cattolico L."/>
            <person name="Poulain J."/>
            <person name="De Berardinis V."/>
            <person name="Cruaud C."/>
            <person name="Duprat S."/>
            <person name="Brottier P."/>
            <person name="Coutanceau J.-P."/>
            <person name="Gouzy J."/>
            <person name="Parra G."/>
            <person name="Lardier G."/>
            <person name="Chapple C."/>
            <person name="McKernan K.J."/>
            <person name="McEwan P."/>
            <person name="Bosak S."/>
            <person name="Kellis M."/>
            <person name="Volff J.-N."/>
            <person name="Guigo R."/>
            <person name="Zody M.C."/>
            <person name="Mesirov J."/>
            <person name="Lindblad-Toh K."/>
            <person name="Birren B."/>
            <person name="Nusbaum C."/>
            <person name="Kahn D."/>
            <person name="Robinson-Rechavi M."/>
            <person name="Laudet V."/>
            <person name="Schachter V."/>
            <person name="Quetier F."/>
            <person name="Saurin W."/>
            <person name="Scarpelli C."/>
            <person name="Wincker P."/>
            <person name="Lander E.S."/>
            <person name="Weissenbach J."/>
            <person name="Roest Crollius H."/>
        </authorList>
    </citation>
    <scope>NUCLEOTIDE SEQUENCE [LARGE SCALE GENOMIC DNA]</scope>
</reference>
<comment type="caution">
    <text evidence="1">The sequence shown here is derived from an EMBL/GenBank/DDBJ whole genome shotgun (WGS) entry which is preliminary data.</text>
</comment>
<protein>
    <submittedName>
        <fullName evidence="1">(spotted green pufferfish) hypothetical protein</fullName>
    </submittedName>
</protein>
<sequence>MQVELGLGGVSINTPQIVKRVIRCSAFVCVCVFISHVRVHACKKALCRSA</sequence>
<evidence type="ECO:0000313" key="1">
    <source>
        <dbReference type="EMBL" id="CAF96826.1"/>
    </source>
</evidence>
<dbReference type="AlphaFoldDB" id="Q4SRA6"/>
<name>Q4SRA6_TETNG</name>
<dbReference type="EMBL" id="CAAE01014528">
    <property type="protein sequence ID" value="CAF96826.1"/>
    <property type="molecule type" value="Genomic_DNA"/>
</dbReference>